<evidence type="ECO:0000256" key="2">
    <source>
        <dbReference type="SAM" id="Phobius"/>
    </source>
</evidence>
<keyword evidence="2" id="KW-1133">Transmembrane helix</keyword>
<sequence>MSQTVTEQIPTPPAGRWWQKPVVAIATVVVVTGLTGGVAYAATRGDSAGTGTRQTQFPGGGQFPGSGTGRQWQRGQFPGGGPQGLQGRGSTGSVPAQTSRNSARTN</sequence>
<name>A0A2T0QZK7_9ACTN</name>
<feature type="compositionally biased region" description="Gly residues" evidence="1">
    <location>
        <begin position="77"/>
        <end position="90"/>
    </location>
</feature>
<dbReference type="EMBL" id="PVZF01000011">
    <property type="protein sequence ID" value="PRY12129.1"/>
    <property type="molecule type" value="Genomic_DNA"/>
</dbReference>
<keyword evidence="2" id="KW-0472">Membrane</keyword>
<keyword evidence="4" id="KW-1185">Reference proteome</keyword>
<dbReference type="Proteomes" id="UP000238083">
    <property type="component" value="Unassembled WGS sequence"/>
</dbReference>
<proteinExistence type="predicted"/>
<evidence type="ECO:0000256" key="1">
    <source>
        <dbReference type="SAM" id="MobiDB-lite"/>
    </source>
</evidence>
<gene>
    <name evidence="3" type="ORF">CLV37_11185</name>
</gene>
<dbReference type="RefSeq" id="WP_106213656.1">
    <property type="nucleotide sequence ID" value="NZ_PVZF01000011.1"/>
</dbReference>
<feature type="compositionally biased region" description="Low complexity" evidence="1">
    <location>
        <begin position="42"/>
        <end position="57"/>
    </location>
</feature>
<protein>
    <submittedName>
        <fullName evidence="3">Uncharacterized protein</fullName>
    </submittedName>
</protein>
<evidence type="ECO:0000313" key="3">
    <source>
        <dbReference type="EMBL" id="PRY12129.1"/>
    </source>
</evidence>
<keyword evidence="2" id="KW-0812">Transmembrane</keyword>
<feature type="region of interest" description="Disordered" evidence="1">
    <location>
        <begin position="42"/>
        <end position="106"/>
    </location>
</feature>
<organism evidence="3 4">
    <name type="scientific">Kineococcus rhizosphaerae</name>
    <dbReference type="NCBI Taxonomy" id="559628"/>
    <lineage>
        <taxon>Bacteria</taxon>
        <taxon>Bacillati</taxon>
        <taxon>Actinomycetota</taxon>
        <taxon>Actinomycetes</taxon>
        <taxon>Kineosporiales</taxon>
        <taxon>Kineosporiaceae</taxon>
        <taxon>Kineococcus</taxon>
    </lineage>
</organism>
<feature type="compositionally biased region" description="Gly residues" evidence="1">
    <location>
        <begin position="58"/>
        <end position="68"/>
    </location>
</feature>
<dbReference type="AlphaFoldDB" id="A0A2T0QZK7"/>
<feature type="transmembrane region" description="Helical" evidence="2">
    <location>
        <begin position="22"/>
        <end position="43"/>
    </location>
</feature>
<accession>A0A2T0QZK7</accession>
<comment type="caution">
    <text evidence="3">The sequence shown here is derived from an EMBL/GenBank/DDBJ whole genome shotgun (WGS) entry which is preliminary data.</text>
</comment>
<evidence type="ECO:0000313" key="4">
    <source>
        <dbReference type="Proteomes" id="UP000238083"/>
    </source>
</evidence>
<feature type="compositionally biased region" description="Polar residues" evidence="1">
    <location>
        <begin position="91"/>
        <end position="106"/>
    </location>
</feature>
<reference evidence="3 4" key="1">
    <citation type="submission" date="2018-03" db="EMBL/GenBank/DDBJ databases">
        <title>Genomic Encyclopedia of Archaeal and Bacterial Type Strains, Phase II (KMG-II): from individual species to whole genera.</title>
        <authorList>
            <person name="Goeker M."/>
        </authorList>
    </citation>
    <scope>NUCLEOTIDE SEQUENCE [LARGE SCALE GENOMIC DNA]</scope>
    <source>
        <strain evidence="3 4">DSM 19711</strain>
    </source>
</reference>